<dbReference type="CDD" id="cd11336">
    <property type="entry name" value="AmyAc_MTSase"/>
    <property type="match status" value="1"/>
</dbReference>
<dbReference type="Gene3D" id="1.10.10.470">
    <property type="entry name" value="Maltooligosyl trehalose synthase, domain 4"/>
    <property type="match status" value="1"/>
</dbReference>
<dbReference type="RefSeq" id="WP_192556658.1">
    <property type="nucleotide sequence ID" value="NZ_JACZZA010000010.1"/>
</dbReference>
<comment type="caution">
    <text evidence="2">The sequence shown here is derived from an EMBL/GenBank/DDBJ whole genome shotgun (WGS) entry which is preliminary data.</text>
</comment>
<dbReference type="InterPro" id="IPR017853">
    <property type="entry name" value="GH"/>
</dbReference>
<dbReference type="Gene3D" id="3.20.20.80">
    <property type="entry name" value="Glycosidases"/>
    <property type="match status" value="3"/>
</dbReference>
<dbReference type="NCBIfam" id="TIGR02401">
    <property type="entry name" value="trehalose_TreY"/>
    <property type="match status" value="1"/>
</dbReference>
<sequence length="912" mass="102201">MTALRATVRLQLRREFDFAAATAQVPYFAALGLSHIYMSPIATARPGSTHGYDVIDPLTVNPELGGETGLAALVDALHAHAMGAILDIVPNHMAADLGNVWWADVLANGESSAYATYFDIEWDAPDTGGKLWLPWLEQPLQQALDHRRLTLERRVDGNAAGVALDGNVLPLSAGSLEWLCQRGGIALPPPDAGHTRFERIRHALQNAAAQHAFDRALREVDHDPALMHQLLEQQHYRLAWWRSGDQLLNYRRFFDIDGLAALRMERDEVFEAVHALPLRLIENGSIDGLRIDHIDGLSQPGHYLRRLRERMDQAAQHGPQRHVSLYVEKILAADESLPLDWPVDGSTGYDFMRQVESLQLDPGSYAVLCRAWARSTGRPADFAAEENAARRQLLRTSLVSELARCTRAFCRYFADTAAHGDITAQALHYALTDVLAGMPVYRSYLGDGHFTGIDRRVLQHAFAQAELDGEPHYAPIRALLQQPLLDADEHSLPPAQAEHLHLARQRFEQLSTVLAAKAVEDTAFYRYGPLLSRNEVGGAPGHKQPEPMSWHAAMRQRAIRWPRSLLATATHDHKRGEDVRARLQALGEKPREFADRVHAWSNELGERSRLPYGVLWMLLQTVLAAWPLELAEDDLPAMRQFADRITEWLRKAQREAKLHTRWTCPDTSYEAACAELVEDLLLSAPYVSLRRKLRHAAHELDAPGAMNGLVATALRLTVPGVPDLYQGTEYWDQSLVDPDNRHTPDYAARAASLEQAAEPVELLCDYRSGAVKQQLIYRLLQLRKAWPELFSHGAYLPVAVTGAQRKHVVAFVRQHGERRLLVVAPRLCARHMDGSGLPLPNVSFWKNTRARTVDDDAACTFIDLFTYKKHGLEPMGWNIAELLADWPLAVLIPASQADDCPTFPRRTPTQDQ</sequence>
<keyword evidence="3" id="KW-1185">Reference proteome</keyword>
<dbReference type="InterPro" id="IPR012767">
    <property type="entry name" value="Trehalose_TreY"/>
</dbReference>
<feature type="domain" description="Glycosyl hydrolase family 13 catalytic" evidence="1">
    <location>
        <begin position="5"/>
        <end position="477"/>
    </location>
</feature>
<dbReference type="InterPro" id="IPR013797">
    <property type="entry name" value="Maltooligo_trehalose_synth_4"/>
</dbReference>
<evidence type="ECO:0000313" key="3">
    <source>
        <dbReference type="Proteomes" id="UP000651010"/>
    </source>
</evidence>
<dbReference type="SMART" id="SM00642">
    <property type="entry name" value="Aamy"/>
    <property type="match status" value="1"/>
</dbReference>
<reference evidence="2 3" key="1">
    <citation type="submission" date="2020-09" db="EMBL/GenBank/DDBJ databases">
        <title>Dyella sp. 7MK23 isolated from forest soil.</title>
        <authorList>
            <person name="Fu J."/>
        </authorList>
    </citation>
    <scope>NUCLEOTIDE SEQUENCE [LARGE SCALE GENOMIC DNA]</scope>
    <source>
        <strain evidence="2 3">7MK23</strain>
    </source>
</reference>
<accession>A0ABR9GCU6</accession>
<dbReference type="Pfam" id="PF00128">
    <property type="entry name" value="Alpha-amylase"/>
    <property type="match status" value="1"/>
</dbReference>
<dbReference type="EMBL" id="JACZZA010000010">
    <property type="protein sequence ID" value="MBE1161814.1"/>
    <property type="molecule type" value="Genomic_DNA"/>
</dbReference>
<dbReference type="Gene3D" id="3.30.1590.10">
    <property type="entry name" value="Maltooligosyl trehalose synthase, domain 2"/>
    <property type="match status" value="1"/>
</dbReference>
<proteinExistence type="predicted"/>
<dbReference type="InterPro" id="IPR006047">
    <property type="entry name" value="GH13_cat_dom"/>
</dbReference>
<protein>
    <submittedName>
        <fullName evidence="2">Malto-oligosyltrehalose synthase</fullName>
    </submittedName>
</protein>
<evidence type="ECO:0000313" key="2">
    <source>
        <dbReference type="EMBL" id="MBE1161814.1"/>
    </source>
</evidence>
<gene>
    <name evidence="2" type="primary">treY</name>
    <name evidence="2" type="ORF">IGX34_15635</name>
</gene>
<dbReference type="Proteomes" id="UP000651010">
    <property type="component" value="Unassembled WGS sequence"/>
</dbReference>
<dbReference type="PANTHER" id="PTHR10357:SF216">
    <property type="entry name" value="MALTOOLIGOSYL TREHALOSE SYNTHASE-RELATED"/>
    <property type="match status" value="1"/>
</dbReference>
<dbReference type="SUPFAM" id="SSF51445">
    <property type="entry name" value="(Trans)glycosidases"/>
    <property type="match status" value="1"/>
</dbReference>
<evidence type="ECO:0000259" key="1">
    <source>
        <dbReference type="SMART" id="SM00642"/>
    </source>
</evidence>
<name>A0ABR9GCU6_9GAMM</name>
<organism evidence="2 3">
    <name type="scientific">Dyella acidiphila</name>
    <dbReference type="NCBI Taxonomy" id="2775866"/>
    <lineage>
        <taxon>Bacteria</taxon>
        <taxon>Pseudomonadati</taxon>
        <taxon>Pseudomonadota</taxon>
        <taxon>Gammaproteobacteria</taxon>
        <taxon>Lysobacterales</taxon>
        <taxon>Rhodanobacteraceae</taxon>
        <taxon>Dyella</taxon>
    </lineage>
</organism>
<dbReference type="PANTHER" id="PTHR10357">
    <property type="entry name" value="ALPHA-AMYLASE FAMILY MEMBER"/>
    <property type="match status" value="1"/>
</dbReference>